<dbReference type="AlphaFoldDB" id="A0A1E4TUN3"/>
<keyword evidence="2" id="KW-0812">Transmembrane</keyword>
<organism evidence="3 4">
    <name type="scientific">Pachysolen tannophilus NRRL Y-2460</name>
    <dbReference type="NCBI Taxonomy" id="669874"/>
    <lineage>
        <taxon>Eukaryota</taxon>
        <taxon>Fungi</taxon>
        <taxon>Dikarya</taxon>
        <taxon>Ascomycota</taxon>
        <taxon>Saccharomycotina</taxon>
        <taxon>Pichiomycetes</taxon>
        <taxon>Pachysolenaceae</taxon>
        <taxon>Pachysolen</taxon>
    </lineage>
</organism>
<name>A0A1E4TUN3_PACTA</name>
<keyword evidence="2" id="KW-0472">Membrane</keyword>
<proteinExistence type="predicted"/>
<keyword evidence="4" id="KW-1185">Reference proteome</keyword>
<sequence length="411" mass="46877">MYKSFECLQKYKTNLVKEVDGSEISSLGKFQLKNCIESVSKSSNEFSLILNVYNCYYQADIIEISNDFQKQKQKMDTSLRNFKNENENENQQENEKDKFGKWLLVKASFLCFISAQLWGVFIYGFILPYIMSNNFKLSFFKIWENCIDDFQNLKLKLQLKLKEETENVIPVEKIISTPISTINQTQLKPIIEKKFPRQEEEHPLNSGLKAKIGNRVFNLGDDKGRKEWQDYCKNQIKSSATKDKKEISSSTNREVFLKSSSSNISIDNLISKPNKDSFNKENFNESKNEKQITNTTVTFLQKPPAIIGFSNLNITSSDSIFNRENENRTGNGNKNETAITNAAITNLSKTVPTSTTTTTTTTTNGDNGDNSSKITVSASANIQRFDKNGKAYRRIFIPGQGWISAKRLEVV</sequence>
<gene>
    <name evidence="3" type="ORF">PACTADRAFT_34059</name>
</gene>
<dbReference type="Proteomes" id="UP000094236">
    <property type="component" value="Unassembled WGS sequence"/>
</dbReference>
<feature type="transmembrane region" description="Helical" evidence="2">
    <location>
        <begin position="103"/>
        <end position="131"/>
    </location>
</feature>
<evidence type="ECO:0000313" key="4">
    <source>
        <dbReference type="Proteomes" id="UP000094236"/>
    </source>
</evidence>
<protein>
    <submittedName>
        <fullName evidence="3">Uncharacterized protein</fullName>
    </submittedName>
</protein>
<feature type="compositionally biased region" description="Low complexity" evidence="1">
    <location>
        <begin position="353"/>
        <end position="363"/>
    </location>
</feature>
<dbReference type="OrthoDB" id="4016002at2759"/>
<evidence type="ECO:0000313" key="3">
    <source>
        <dbReference type="EMBL" id="ODV95493.1"/>
    </source>
</evidence>
<feature type="region of interest" description="Disordered" evidence="1">
    <location>
        <begin position="350"/>
        <end position="372"/>
    </location>
</feature>
<keyword evidence="2" id="KW-1133">Transmembrane helix</keyword>
<accession>A0A1E4TUN3</accession>
<reference evidence="4" key="1">
    <citation type="submission" date="2016-05" db="EMBL/GenBank/DDBJ databases">
        <title>Comparative genomics of biotechnologically important yeasts.</title>
        <authorList>
            <consortium name="DOE Joint Genome Institute"/>
            <person name="Riley R."/>
            <person name="Haridas S."/>
            <person name="Wolfe K.H."/>
            <person name="Lopes M.R."/>
            <person name="Hittinger C.T."/>
            <person name="Goker M."/>
            <person name="Salamov A."/>
            <person name="Wisecaver J."/>
            <person name="Long T.M."/>
            <person name="Aerts A.L."/>
            <person name="Barry K."/>
            <person name="Choi C."/>
            <person name="Clum A."/>
            <person name="Coughlan A.Y."/>
            <person name="Deshpande S."/>
            <person name="Douglass A.P."/>
            <person name="Hanson S.J."/>
            <person name="Klenk H.-P."/>
            <person name="Labutti K."/>
            <person name="Lapidus A."/>
            <person name="Lindquist E."/>
            <person name="Lipzen A."/>
            <person name="Meier-Kolthoff J.P."/>
            <person name="Ohm R.A."/>
            <person name="Otillar R.P."/>
            <person name="Pangilinan J."/>
            <person name="Peng Y."/>
            <person name="Rokas A."/>
            <person name="Rosa C.A."/>
            <person name="Scheuner C."/>
            <person name="Sibirny A.A."/>
            <person name="Slot J.C."/>
            <person name="Stielow J.B."/>
            <person name="Sun H."/>
            <person name="Kurtzman C.P."/>
            <person name="Blackwell M."/>
            <person name="Grigoriev I.V."/>
            <person name="Jeffries T.W."/>
        </authorList>
    </citation>
    <scope>NUCLEOTIDE SEQUENCE [LARGE SCALE GENOMIC DNA]</scope>
    <source>
        <strain evidence="4">NRRL Y-2460</strain>
    </source>
</reference>
<evidence type="ECO:0000256" key="2">
    <source>
        <dbReference type="SAM" id="Phobius"/>
    </source>
</evidence>
<evidence type="ECO:0000256" key="1">
    <source>
        <dbReference type="SAM" id="MobiDB-lite"/>
    </source>
</evidence>
<dbReference type="EMBL" id="KV454014">
    <property type="protein sequence ID" value="ODV95493.1"/>
    <property type="molecule type" value="Genomic_DNA"/>
</dbReference>